<name>I4A080_ORNRL</name>
<proteinExistence type="predicted"/>
<dbReference type="KEGG" id="orh:Ornrh_1179"/>
<evidence type="ECO:0000313" key="2">
    <source>
        <dbReference type="Proteomes" id="UP000006051"/>
    </source>
</evidence>
<dbReference type="EMBL" id="CP003283">
    <property type="protein sequence ID" value="AFL97364.1"/>
    <property type="molecule type" value="Genomic_DNA"/>
</dbReference>
<evidence type="ECO:0000313" key="1">
    <source>
        <dbReference type="EMBL" id="AFL97364.1"/>
    </source>
</evidence>
<dbReference type="RefSeq" id="WP_014790929.1">
    <property type="nucleotide sequence ID" value="NC_018016.1"/>
</dbReference>
<organism evidence="1 2">
    <name type="scientific">Ornithobacterium rhinotracheale (strain ATCC 51463 / DSM 15997 / CCUG 23171 / CIP 104009 / LMG 9086)</name>
    <dbReference type="NCBI Taxonomy" id="867902"/>
    <lineage>
        <taxon>Bacteria</taxon>
        <taxon>Pseudomonadati</taxon>
        <taxon>Bacteroidota</taxon>
        <taxon>Flavobacteriia</taxon>
        <taxon>Flavobacteriales</taxon>
        <taxon>Weeksellaceae</taxon>
        <taxon>Ornithobacterium</taxon>
    </lineage>
</organism>
<sequence>MNCNKDIARLDLVFREGDTSPAWTINLLDGDGKAVDISGFQFYMEIQDLNGNRQELRTIGRGLSIEHNNLVIEKKQRENLPDGIYSYALKMKRDDGDVITFLEGKLTIKKLIVHES</sequence>
<dbReference type="AlphaFoldDB" id="I4A080"/>
<keyword evidence="2" id="KW-1185">Reference proteome</keyword>
<dbReference type="Proteomes" id="UP000006051">
    <property type="component" value="Chromosome"/>
</dbReference>
<protein>
    <submittedName>
        <fullName evidence="1">Uncharacterized protein</fullName>
    </submittedName>
</protein>
<accession>I4A080</accession>
<dbReference type="STRING" id="867902.Ornrh_1179"/>
<reference evidence="1 2" key="1">
    <citation type="submission" date="2012-06" db="EMBL/GenBank/DDBJ databases">
        <title>The complete genome of Ornithobacterium rhinotracheale DSM 15997.</title>
        <authorList>
            <consortium name="US DOE Joint Genome Institute (JGI-PGF)"/>
            <person name="Lucas S."/>
            <person name="Copeland A."/>
            <person name="Lapidus A."/>
            <person name="Goodwin L."/>
            <person name="Pitluck S."/>
            <person name="Peters L."/>
            <person name="Mikhailova N."/>
            <person name="Teshima H."/>
            <person name="Kyrpides N."/>
            <person name="Mavromatis K."/>
            <person name="Pagani I."/>
            <person name="Ivanova N."/>
            <person name="Ovchinnikova G."/>
            <person name="Zeytun A."/>
            <person name="Detter J.C."/>
            <person name="Han C."/>
            <person name="Land M."/>
            <person name="Hauser L."/>
            <person name="Markowitz V."/>
            <person name="Cheng J.-F."/>
            <person name="Hugenholtz P."/>
            <person name="Woyke T."/>
            <person name="Wu D."/>
            <person name="Lang E."/>
            <person name="Kopitz M."/>
            <person name="Brambilla E."/>
            <person name="Klenk H.-P."/>
            <person name="Eisen J.A."/>
        </authorList>
    </citation>
    <scope>NUCLEOTIDE SEQUENCE [LARGE SCALE GENOMIC DNA]</scope>
    <source>
        <strain evidence="2">ATCC 51463 / DSM 15997 / CCUG 23171 / LMG 9086</strain>
    </source>
</reference>
<dbReference type="HOGENOM" id="CLU_2094383_0_0_10"/>
<gene>
    <name evidence="1" type="ordered locus">Ornrh_1179</name>
</gene>
<dbReference type="GeneID" id="97257851"/>